<reference evidence="3" key="1">
    <citation type="submission" date="2020-11" db="EMBL/GenBank/DDBJ databases">
        <authorList>
            <person name="Tran Van P."/>
        </authorList>
    </citation>
    <scope>NUCLEOTIDE SEQUENCE</scope>
</reference>
<evidence type="ECO:0000256" key="2">
    <source>
        <dbReference type="SAM" id="SignalP"/>
    </source>
</evidence>
<keyword evidence="4" id="KW-1185">Reference proteome</keyword>
<dbReference type="EMBL" id="CAJPEX010000103">
    <property type="protein sequence ID" value="CAG0913333.1"/>
    <property type="molecule type" value="Genomic_DNA"/>
</dbReference>
<name>A0A7R9BDI3_9CRUS</name>
<feature type="compositionally biased region" description="Polar residues" evidence="1">
    <location>
        <begin position="67"/>
        <end position="79"/>
    </location>
</feature>
<feature type="signal peptide" evidence="2">
    <location>
        <begin position="1"/>
        <end position="23"/>
    </location>
</feature>
<dbReference type="AlphaFoldDB" id="A0A7R9BDI3"/>
<organism evidence="3">
    <name type="scientific">Notodromas monacha</name>
    <dbReference type="NCBI Taxonomy" id="399045"/>
    <lineage>
        <taxon>Eukaryota</taxon>
        <taxon>Metazoa</taxon>
        <taxon>Ecdysozoa</taxon>
        <taxon>Arthropoda</taxon>
        <taxon>Crustacea</taxon>
        <taxon>Oligostraca</taxon>
        <taxon>Ostracoda</taxon>
        <taxon>Podocopa</taxon>
        <taxon>Podocopida</taxon>
        <taxon>Cypridocopina</taxon>
        <taxon>Cypridoidea</taxon>
        <taxon>Cyprididae</taxon>
        <taxon>Notodromas</taxon>
    </lineage>
</organism>
<keyword evidence="2" id="KW-0732">Signal</keyword>
<evidence type="ECO:0000313" key="4">
    <source>
        <dbReference type="Proteomes" id="UP000678499"/>
    </source>
</evidence>
<dbReference type="EMBL" id="OA882140">
    <property type="protein sequence ID" value="CAD7273181.1"/>
    <property type="molecule type" value="Genomic_DNA"/>
</dbReference>
<proteinExistence type="predicted"/>
<gene>
    <name evidence="3" type="ORF">NMOB1V02_LOCUS1080</name>
</gene>
<evidence type="ECO:0000256" key="1">
    <source>
        <dbReference type="SAM" id="MobiDB-lite"/>
    </source>
</evidence>
<feature type="chain" id="PRO_5036210012" description="Secreted protein" evidence="2">
    <location>
        <begin position="24"/>
        <end position="178"/>
    </location>
</feature>
<protein>
    <recommendedName>
        <fullName evidence="5">Secreted protein</fullName>
    </recommendedName>
</protein>
<dbReference type="Proteomes" id="UP000678499">
    <property type="component" value="Unassembled WGS sequence"/>
</dbReference>
<sequence>MQLFTKIPLTFFVVAVFLDFTVAAPKPEAQSYYPQENQRQKPLELNNQDKYAVVGASIKVSDDDVNTNKYSSGNNYRSPQQQQEQYQTSTSKYASYTKPEKYSKPEPAYAKPQQSYNNNKPDKKNACNKPHQFPEDNFSSGSVMTSGCSDLNPVFKLMTGSLNVSWALNRCAENTYAT</sequence>
<feature type="region of interest" description="Disordered" evidence="1">
    <location>
        <begin position="63"/>
        <end position="134"/>
    </location>
</feature>
<accession>A0A7R9BDI3</accession>
<evidence type="ECO:0008006" key="5">
    <source>
        <dbReference type="Google" id="ProtNLM"/>
    </source>
</evidence>
<evidence type="ECO:0000313" key="3">
    <source>
        <dbReference type="EMBL" id="CAD7273181.1"/>
    </source>
</evidence>